<feature type="transmembrane region" description="Helical" evidence="6">
    <location>
        <begin position="73"/>
        <end position="96"/>
    </location>
</feature>
<reference evidence="8" key="1">
    <citation type="journal article" date="2022" name="bioRxiv">
        <title>Genomics of Preaxostyla Flagellates Illuminates Evolutionary Transitions and the Path Towards Mitochondrial Loss.</title>
        <authorList>
            <person name="Novak L.V.F."/>
            <person name="Treitli S.C."/>
            <person name="Pyrih J."/>
            <person name="Halakuc P."/>
            <person name="Pipaliya S.V."/>
            <person name="Vacek V."/>
            <person name="Brzon O."/>
            <person name="Soukal P."/>
            <person name="Eme L."/>
            <person name="Dacks J.B."/>
            <person name="Karnkowska A."/>
            <person name="Elias M."/>
            <person name="Hampl V."/>
        </authorList>
    </citation>
    <scope>NUCLEOTIDE SEQUENCE</scope>
    <source>
        <strain evidence="8">RCP-MX</strain>
    </source>
</reference>
<evidence type="ECO:0000313" key="8">
    <source>
        <dbReference type="EMBL" id="KAJ4456006.1"/>
    </source>
</evidence>
<evidence type="ECO:0000256" key="3">
    <source>
        <dbReference type="ARBA" id="ARBA00022989"/>
    </source>
</evidence>
<dbReference type="Proteomes" id="UP001141327">
    <property type="component" value="Unassembled WGS sequence"/>
</dbReference>
<gene>
    <name evidence="8" type="ORF">PAPYR_8912</name>
</gene>
<keyword evidence="3 5" id="KW-1133">Transmembrane helix</keyword>
<feature type="transmembrane region" description="Helical" evidence="6">
    <location>
        <begin position="136"/>
        <end position="159"/>
    </location>
</feature>
<keyword evidence="4 5" id="KW-0472">Membrane</keyword>
<dbReference type="InterPro" id="IPR033118">
    <property type="entry name" value="EXPERA"/>
</dbReference>
<keyword evidence="2 5" id="KW-0812">Transmembrane</keyword>
<evidence type="ECO:0000256" key="5">
    <source>
        <dbReference type="PROSITE-ProRule" id="PRU01087"/>
    </source>
</evidence>
<dbReference type="PANTHER" id="PTHR31204:SF1">
    <property type="entry name" value="SIGMA INTRACELLULAR RECEPTOR 2"/>
    <property type="match status" value="1"/>
</dbReference>
<evidence type="ECO:0000256" key="1">
    <source>
        <dbReference type="ARBA" id="ARBA00004141"/>
    </source>
</evidence>
<sequence length="175" mass="20115">MAAWRLLDYVFICFFIVNLGFITYIVDLEQLTIPDYQKFLVDHKYPLWPPKWGVDLVHSYAKTFDPVLLARPVWWKVTIWVDALYFGPFYALAIYAFINKKNWIKTPAIIWATAMVINVSVILAEETWGPHATPNLPVVLALNAPWLTFPFLMLARLCIPETPFGKSTGSKAKAH</sequence>
<organism evidence="8 9">
    <name type="scientific">Paratrimastix pyriformis</name>
    <dbReference type="NCBI Taxonomy" id="342808"/>
    <lineage>
        <taxon>Eukaryota</taxon>
        <taxon>Metamonada</taxon>
        <taxon>Preaxostyla</taxon>
        <taxon>Paratrimastigidae</taxon>
        <taxon>Paratrimastix</taxon>
    </lineage>
</organism>
<evidence type="ECO:0000313" key="9">
    <source>
        <dbReference type="Proteomes" id="UP001141327"/>
    </source>
</evidence>
<feature type="transmembrane region" description="Helical" evidence="6">
    <location>
        <begin position="7"/>
        <end position="26"/>
    </location>
</feature>
<dbReference type="PANTHER" id="PTHR31204">
    <property type="entry name" value="SIGMA INTRACELLULAR RECEPTOR 2"/>
    <property type="match status" value="1"/>
</dbReference>
<feature type="domain" description="EXPERA" evidence="7">
    <location>
        <begin position="7"/>
        <end position="154"/>
    </location>
</feature>
<name>A0ABQ8UC55_9EUKA</name>
<accession>A0ABQ8UC55</accession>
<evidence type="ECO:0000256" key="2">
    <source>
        <dbReference type="ARBA" id="ARBA00022692"/>
    </source>
</evidence>
<dbReference type="Pfam" id="PF05241">
    <property type="entry name" value="EBP"/>
    <property type="match status" value="1"/>
</dbReference>
<dbReference type="EMBL" id="JAPMOS010000085">
    <property type="protein sequence ID" value="KAJ4456006.1"/>
    <property type="molecule type" value="Genomic_DNA"/>
</dbReference>
<evidence type="ECO:0000259" key="7">
    <source>
        <dbReference type="PROSITE" id="PS51751"/>
    </source>
</evidence>
<evidence type="ECO:0000256" key="6">
    <source>
        <dbReference type="SAM" id="Phobius"/>
    </source>
</evidence>
<comment type="subcellular location">
    <subcellularLocation>
        <location evidence="1">Membrane</location>
        <topology evidence="1">Multi-pass membrane protein</topology>
    </subcellularLocation>
</comment>
<comment type="caution">
    <text evidence="8">The sequence shown here is derived from an EMBL/GenBank/DDBJ whole genome shotgun (WGS) entry which is preliminary data.</text>
</comment>
<feature type="transmembrane region" description="Helical" evidence="6">
    <location>
        <begin position="108"/>
        <end position="124"/>
    </location>
</feature>
<keyword evidence="9" id="KW-1185">Reference proteome</keyword>
<proteinExistence type="predicted"/>
<dbReference type="InterPro" id="IPR051987">
    <property type="entry name" value="Sigma-2_receptor-like"/>
</dbReference>
<dbReference type="PROSITE" id="PS51751">
    <property type="entry name" value="EXPERA"/>
    <property type="match status" value="1"/>
</dbReference>
<protein>
    <submittedName>
        <fullName evidence="8">Integral membrane protein</fullName>
    </submittedName>
</protein>
<evidence type="ECO:0000256" key="4">
    <source>
        <dbReference type="ARBA" id="ARBA00023136"/>
    </source>
</evidence>